<feature type="domain" description="FtsK" evidence="4">
    <location>
        <begin position="184"/>
        <end position="366"/>
    </location>
</feature>
<dbReference type="GO" id="GO:0003677">
    <property type="term" value="F:DNA binding"/>
    <property type="evidence" value="ECO:0007669"/>
    <property type="project" value="InterPro"/>
</dbReference>
<dbReference type="RefSeq" id="WP_015061604.1">
    <property type="nucleotide sequence ID" value="NC_019317.1"/>
</dbReference>
<accession>I3RM65</accession>
<dbReference type="EMBL" id="JQ621947">
    <property type="protein sequence ID" value="AFK25583.1"/>
    <property type="molecule type" value="Genomic_DNA"/>
</dbReference>
<evidence type="ECO:0000256" key="2">
    <source>
        <dbReference type="ARBA" id="ARBA00022840"/>
    </source>
</evidence>
<name>I3RM65_9ACTN</name>
<dbReference type="AlphaFoldDB" id="I3RM65"/>
<dbReference type="Gene3D" id="3.40.50.300">
    <property type="entry name" value="P-loop containing nucleotide triphosphate hydrolases"/>
    <property type="match status" value="1"/>
</dbReference>
<dbReference type="InterPro" id="IPR027417">
    <property type="entry name" value="P-loop_NTPase"/>
</dbReference>
<reference evidence="5" key="1">
    <citation type="submission" date="2012-02" db="EMBL/GenBank/DDBJ databases">
        <title>Studies on the circle plasmid pDYM4.3K.</title>
        <authorList>
            <person name="Zhou M."/>
            <person name="Dai Y."/>
            <person name="Qin Z."/>
        </authorList>
    </citation>
    <scope>NUCLEOTIDE SEQUENCE</scope>
    <source>
        <strain evidence="5">X335</strain>
        <plasmid evidence="5">pDYM4.3k</plasmid>
    </source>
</reference>
<protein>
    <submittedName>
        <fullName evidence="5">Tra protein</fullName>
    </submittedName>
</protein>
<dbReference type="InterPro" id="IPR050206">
    <property type="entry name" value="FtsK/SpoIIIE/SftA"/>
</dbReference>
<evidence type="ECO:0000313" key="5">
    <source>
        <dbReference type="EMBL" id="AFK25583.1"/>
    </source>
</evidence>
<dbReference type="PANTHER" id="PTHR22683:SF41">
    <property type="entry name" value="DNA TRANSLOCASE FTSK"/>
    <property type="match status" value="1"/>
</dbReference>
<organism evidence="5">
    <name type="scientific">Streptomyces sp. X335</name>
    <dbReference type="NCBI Taxonomy" id="1187849"/>
    <lineage>
        <taxon>Bacteria</taxon>
        <taxon>Bacillati</taxon>
        <taxon>Actinomycetota</taxon>
        <taxon>Actinomycetes</taxon>
        <taxon>Kitasatosporales</taxon>
        <taxon>Streptomycetaceae</taxon>
        <taxon>Streptomyces</taxon>
    </lineage>
</organism>
<dbReference type="InterPro" id="IPR002543">
    <property type="entry name" value="FtsK_dom"/>
</dbReference>
<sequence length="445" mass="49027">MSQIGTFVEAAPYVTGAAVAARYSVPLVRYYRADPDTRHSIKSARRARRSWKTFCEMAGMTVKQNPGWIAQATNGGKKLEPHILIPPVKTQPDRFGFTVYSRALPGLGLDDWDKNRKYIADQWGVRRIKLWQPQPGYINARAFLREPLEATVPSDLTTIAGQPLVKPGSLRADSDIVLMYSEDGEPITVNLAKSSHGAIQGRTRSGKSITVNTLLAHAALMSDVQTVIIDPNLGAVAPWWRTAHTVNADISPDGPTEILRAIRAEMDRRQGVFWAKRTDKITEFSPELPLILLVIDEVSNFTNWGDKKKAEAFRAELQAVASQGAKFGIRLWLLGQKLEAAVLSTSTRTNLTSRISHQVDTMEDFLHLFPDGRDLEVNAADRAMPQGIGIAAVHGMTTPVRARSVYLPTEHCWTIADAIVDALGEVRPLPAPKLTLAKEAAERSA</sequence>
<keyword evidence="5" id="KW-0614">Plasmid</keyword>
<keyword evidence="2 3" id="KW-0067">ATP-binding</keyword>
<evidence type="ECO:0000256" key="3">
    <source>
        <dbReference type="PROSITE-ProRule" id="PRU00289"/>
    </source>
</evidence>
<dbReference type="Pfam" id="PF01580">
    <property type="entry name" value="FtsK_SpoIIIE"/>
    <property type="match status" value="1"/>
</dbReference>
<dbReference type="PANTHER" id="PTHR22683">
    <property type="entry name" value="SPORULATION PROTEIN RELATED"/>
    <property type="match status" value="1"/>
</dbReference>
<geneLocation type="plasmid" evidence="5">
    <name>pDYM4.3k</name>
</geneLocation>
<evidence type="ECO:0000259" key="4">
    <source>
        <dbReference type="PROSITE" id="PS50901"/>
    </source>
</evidence>
<proteinExistence type="predicted"/>
<evidence type="ECO:0000256" key="1">
    <source>
        <dbReference type="ARBA" id="ARBA00022741"/>
    </source>
</evidence>
<feature type="binding site" evidence="3">
    <location>
        <begin position="201"/>
        <end position="208"/>
    </location>
    <ligand>
        <name>ATP</name>
        <dbReference type="ChEBI" id="CHEBI:30616"/>
    </ligand>
</feature>
<dbReference type="PROSITE" id="PS50901">
    <property type="entry name" value="FTSK"/>
    <property type="match status" value="1"/>
</dbReference>
<dbReference type="SUPFAM" id="SSF52540">
    <property type="entry name" value="P-loop containing nucleoside triphosphate hydrolases"/>
    <property type="match status" value="1"/>
</dbReference>
<keyword evidence="1 3" id="KW-0547">Nucleotide-binding</keyword>
<dbReference type="GO" id="GO:0005524">
    <property type="term" value="F:ATP binding"/>
    <property type="evidence" value="ECO:0007669"/>
    <property type="project" value="UniProtKB-UniRule"/>
</dbReference>